<feature type="transmembrane region" description="Helical" evidence="5">
    <location>
        <begin position="98"/>
        <end position="118"/>
    </location>
</feature>
<dbReference type="RefSeq" id="WP_006713911.1">
    <property type="nucleotide sequence ID" value="NZ_AFWF01000246.1"/>
</dbReference>
<comment type="subcellular location">
    <subcellularLocation>
        <location evidence="1">Membrane</location>
        <topology evidence="1">Multi-pass membrane protein</topology>
    </subcellularLocation>
</comment>
<accession>F9S5Z3</accession>
<keyword evidence="4 5" id="KW-0472">Membrane</keyword>
<feature type="transmembrane region" description="Helical" evidence="5">
    <location>
        <begin position="44"/>
        <end position="63"/>
    </location>
</feature>
<dbReference type="EMBL" id="AFWF01000246">
    <property type="protein sequence ID" value="EGU34458.1"/>
    <property type="molecule type" value="Genomic_DNA"/>
</dbReference>
<evidence type="ECO:0000256" key="1">
    <source>
        <dbReference type="ARBA" id="ARBA00004141"/>
    </source>
</evidence>
<dbReference type="Proteomes" id="UP000004605">
    <property type="component" value="Unassembled WGS sequence"/>
</dbReference>
<evidence type="ECO:0000256" key="4">
    <source>
        <dbReference type="ARBA" id="ARBA00023136"/>
    </source>
</evidence>
<dbReference type="InterPro" id="IPR032808">
    <property type="entry name" value="DoxX"/>
</dbReference>
<keyword evidence="7" id="KW-1185">Reference proteome</keyword>
<dbReference type="OrthoDB" id="5879006at2"/>
<feature type="transmembrane region" description="Helical" evidence="5">
    <location>
        <begin position="70"/>
        <end position="92"/>
    </location>
</feature>
<evidence type="ECO:0000256" key="3">
    <source>
        <dbReference type="ARBA" id="ARBA00022989"/>
    </source>
</evidence>
<name>F9S5Z3_9VIBR</name>
<keyword evidence="2 5" id="KW-0812">Transmembrane</keyword>
<evidence type="ECO:0008006" key="8">
    <source>
        <dbReference type="Google" id="ProtNLM"/>
    </source>
</evidence>
<evidence type="ECO:0000256" key="5">
    <source>
        <dbReference type="SAM" id="Phobius"/>
    </source>
</evidence>
<comment type="caution">
    <text evidence="6">The sequence shown here is derived from an EMBL/GenBank/DDBJ whole genome shotgun (WGS) entry which is preliminary data.</text>
</comment>
<evidence type="ECO:0000313" key="6">
    <source>
        <dbReference type="EMBL" id="EGU34458.1"/>
    </source>
</evidence>
<dbReference type="AlphaFoldDB" id="F9S5Z3"/>
<dbReference type="GO" id="GO:0016020">
    <property type="term" value="C:membrane"/>
    <property type="evidence" value="ECO:0007669"/>
    <property type="project" value="UniProtKB-SubCell"/>
</dbReference>
<evidence type="ECO:0000256" key="2">
    <source>
        <dbReference type="ARBA" id="ARBA00022692"/>
    </source>
</evidence>
<dbReference type="Pfam" id="PF13564">
    <property type="entry name" value="DoxX_2"/>
    <property type="match status" value="1"/>
</dbReference>
<reference evidence="6 7" key="1">
    <citation type="journal article" date="2012" name="Int. J. Syst. Evol. Microbiol.">
        <title>Vibrio caribbeanicus sp. nov., isolated from the marine sponge Scleritoderma cyanea.</title>
        <authorList>
            <person name="Hoffmann M."/>
            <person name="Monday S.R."/>
            <person name="Allard M.W."/>
            <person name="Strain E.A."/>
            <person name="Whittaker P."/>
            <person name="Naum M."/>
            <person name="McCarthy P.J."/>
            <person name="Lopez J.V."/>
            <person name="Fischer M."/>
            <person name="Brown E.W."/>
        </authorList>
    </citation>
    <scope>NUCLEOTIDE SEQUENCE [LARGE SCALE GENOMIC DNA]</scope>
    <source>
        <strain evidence="6 7">ATCC 700023</strain>
    </source>
</reference>
<proteinExistence type="predicted"/>
<organism evidence="6 7">
    <name type="scientific">Vibrio ichthyoenteri ATCC 700023</name>
    <dbReference type="NCBI Taxonomy" id="870968"/>
    <lineage>
        <taxon>Bacteria</taxon>
        <taxon>Pseudomonadati</taxon>
        <taxon>Pseudomonadota</taxon>
        <taxon>Gammaproteobacteria</taxon>
        <taxon>Vibrionales</taxon>
        <taxon>Vibrionaceae</taxon>
        <taxon>Vibrio</taxon>
    </lineage>
</organism>
<gene>
    <name evidence="6" type="ORF">VII00023_08532</name>
</gene>
<keyword evidence="3 5" id="KW-1133">Transmembrane helix</keyword>
<sequence>MLFIQGLLIAFFLFASFVKTVGMPKKIFTLQLEFFHNYGLNRIAMFLVGIIEAIGAITMLLGISMANPKLSAIGASLTAFTSIGAIFFHLRFDTWKDAVPSLVTLTLSLMVTLAMVPLC</sequence>
<protein>
    <recommendedName>
        <fullName evidence="8">DoxX family protein</fullName>
    </recommendedName>
</protein>
<evidence type="ECO:0000313" key="7">
    <source>
        <dbReference type="Proteomes" id="UP000004605"/>
    </source>
</evidence>